<dbReference type="EMBL" id="BONV01000009">
    <property type="protein sequence ID" value="GIG79539.1"/>
    <property type="molecule type" value="Genomic_DNA"/>
</dbReference>
<dbReference type="InterPro" id="IPR001646">
    <property type="entry name" value="5peptide_repeat"/>
</dbReference>
<dbReference type="InterPro" id="IPR051082">
    <property type="entry name" value="Pentapeptide-BTB/POZ_domain"/>
</dbReference>
<dbReference type="RefSeq" id="WP_203882996.1">
    <property type="nucleotide sequence ID" value="NZ_BAABHH010000016.1"/>
</dbReference>
<dbReference type="Gene3D" id="2.160.20.80">
    <property type="entry name" value="E3 ubiquitin-protein ligase SopA"/>
    <property type="match status" value="1"/>
</dbReference>
<evidence type="ECO:0008006" key="5">
    <source>
        <dbReference type="Google" id="ProtNLM"/>
    </source>
</evidence>
<dbReference type="PANTHER" id="PTHR14136:SF17">
    <property type="entry name" value="BTB_POZ DOMAIN-CONTAINING PROTEIN KCTD9"/>
    <property type="match status" value="1"/>
</dbReference>
<dbReference type="Pfam" id="PF00805">
    <property type="entry name" value="Pentapeptide"/>
    <property type="match status" value="3"/>
</dbReference>
<keyword evidence="2" id="KW-0812">Transmembrane</keyword>
<evidence type="ECO:0000313" key="4">
    <source>
        <dbReference type="Proteomes" id="UP000630097"/>
    </source>
</evidence>
<sequence>MRTDKIARGRAPWRYWISAPFVFTALLGLITLACALFLPRYVLAWDLGTAKPPDDYAAAVNGIRTALLQGVGGLVLLIGAYLTWRQLQLSRHGQATESFAAAITHLGDPNLDVRLGGIYALERISRSSSADRRSISEILSSFVGNRTRDPQRGAGHARQAGTPPGSEVNLSLRAPDIHAALTVLGRRAPIRGQVLLLDRLVLPKANLASVRLRDADLHFSDLTEASLIGADLTRADLTGVRLAETNLIDAVLYQADLRDAVLTGVIAEGVDLRGTDLTRADLRNANLRGARMDYADLREATLAGADLTGASLKRVVFDEKTEWPEGFDASRIKPTRRRNLPPISPRTYDEFAVPKVAAKNGQPSDSA</sequence>
<keyword evidence="2" id="KW-1133">Transmembrane helix</keyword>
<dbReference type="SUPFAM" id="SSF141571">
    <property type="entry name" value="Pentapeptide repeat-like"/>
    <property type="match status" value="1"/>
</dbReference>
<dbReference type="Proteomes" id="UP000630097">
    <property type="component" value="Unassembled WGS sequence"/>
</dbReference>
<feature type="region of interest" description="Disordered" evidence="1">
    <location>
        <begin position="145"/>
        <end position="168"/>
    </location>
</feature>
<keyword evidence="2" id="KW-0472">Membrane</keyword>
<evidence type="ECO:0000256" key="1">
    <source>
        <dbReference type="SAM" id="MobiDB-lite"/>
    </source>
</evidence>
<keyword evidence="4" id="KW-1185">Reference proteome</keyword>
<dbReference type="AlphaFoldDB" id="A0A8J3M4X8"/>
<proteinExistence type="predicted"/>
<evidence type="ECO:0000313" key="3">
    <source>
        <dbReference type="EMBL" id="GIG79539.1"/>
    </source>
</evidence>
<organism evidence="3 4">
    <name type="scientific">Planotetraspora kaengkrachanensis</name>
    <dbReference type="NCBI Taxonomy" id="575193"/>
    <lineage>
        <taxon>Bacteria</taxon>
        <taxon>Bacillati</taxon>
        <taxon>Actinomycetota</taxon>
        <taxon>Actinomycetes</taxon>
        <taxon>Streptosporangiales</taxon>
        <taxon>Streptosporangiaceae</taxon>
        <taxon>Planotetraspora</taxon>
    </lineage>
</organism>
<accession>A0A8J3M4X8</accession>
<feature type="transmembrane region" description="Helical" evidence="2">
    <location>
        <begin position="21"/>
        <end position="43"/>
    </location>
</feature>
<reference evidence="3 4" key="1">
    <citation type="submission" date="2021-01" db="EMBL/GenBank/DDBJ databases">
        <title>Whole genome shotgun sequence of Planotetraspora kaengkrachanensis NBRC 104272.</title>
        <authorList>
            <person name="Komaki H."/>
            <person name="Tamura T."/>
        </authorList>
    </citation>
    <scope>NUCLEOTIDE SEQUENCE [LARGE SCALE GENOMIC DNA]</scope>
    <source>
        <strain evidence="3 4">NBRC 104272</strain>
    </source>
</reference>
<dbReference type="PROSITE" id="PS51257">
    <property type="entry name" value="PROKAR_LIPOPROTEIN"/>
    <property type="match status" value="1"/>
</dbReference>
<name>A0A8J3M4X8_9ACTN</name>
<protein>
    <recommendedName>
        <fullName evidence="5">Pentapeptide repeat-containing protein</fullName>
    </recommendedName>
</protein>
<dbReference type="PANTHER" id="PTHR14136">
    <property type="entry name" value="BTB_POZ DOMAIN-CONTAINING PROTEIN KCTD9"/>
    <property type="match status" value="1"/>
</dbReference>
<feature type="transmembrane region" description="Helical" evidence="2">
    <location>
        <begin position="63"/>
        <end position="84"/>
    </location>
</feature>
<comment type="caution">
    <text evidence="3">The sequence shown here is derived from an EMBL/GenBank/DDBJ whole genome shotgun (WGS) entry which is preliminary data.</text>
</comment>
<evidence type="ECO:0000256" key="2">
    <source>
        <dbReference type="SAM" id="Phobius"/>
    </source>
</evidence>
<gene>
    <name evidence="3" type="ORF">Pka01_26660</name>
</gene>